<organism evidence="2 3">
    <name type="scientific">Streptomyces mobaraensis</name>
    <name type="common">Streptoverticillium mobaraense</name>
    <dbReference type="NCBI Taxonomy" id="35621"/>
    <lineage>
        <taxon>Bacteria</taxon>
        <taxon>Bacillati</taxon>
        <taxon>Actinomycetota</taxon>
        <taxon>Actinomycetes</taxon>
        <taxon>Kitasatosporales</taxon>
        <taxon>Streptomycetaceae</taxon>
        <taxon>Streptomyces</taxon>
    </lineage>
</organism>
<feature type="compositionally biased region" description="Basic and acidic residues" evidence="1">
    <location>
        <begin position="1"/>
        <end position="12"/>
    </location>
</feature>
<gene>
    <name evidence="2" type="ORF">FRZ00_27050</name>
</gene>
<reference evidence="2 3" key="1">
    <citation type="journal article" date="2019" name="Microb. Cell Fact.">
        <title>Exploring novel herbicidin analogues by transcriptional regulator overexpression and MS/MS molecular networking.</title>
        <authorList>
            <person name="Shi Y."/>
            <person name="Gu R."/>
            <person name="Li Y."/>
            <person name="Wang X."/>
            <person name="Ren W."/>
            <person name="Li X."/>
            <person name="Wang L."/>
            <person name="Xie Y."/>
            <person name="Hong B."/>
        </authorList>
    </citation>
    <scope>NUCLEOTIDE SEQUENCE [LARGE SCALE GENOMIC DNA]</scope>
    <source>
        <strain evidence="2 3">US-43</strain>
    </source>
</reference>
<dbReference type="Proteomes" id="UP000327000">
    <property type="component" value="Unassembled WGS sequence"/>
</dbReference>
<name>A0A5N5W176_STRMB</name>
<keyword evidence="3" id="KW-1185">Reference proteome</keyword>
<protein>
    <submittedName>
        <fullName evidence="2">Uncharacterized protein</fullName>
    </submittedName>
</protein>
<evidence type="ECO:0000313" key="2">
    <source>
        <dbReference type="EMBL" id="KAB7835549.1"/>
    </source>
</evidence>
<evidence type="ECO:0000313" key="3">
    <source>
        <dbReference type="Proteomes" id="UP000327000"/>
    </source>
</evidence>
<sequence>MAENEKRDRPDGPKGPPQGADTVLELLQSLGPMPTLDEAMARLGVLPEGLAEADDDAHTPARSTGKRSPR</sequence>
<proteinExistence type="predicted"/>
<comment type="caution">
    <text evidence="2">The sequence shown here is derived from an EMBL/GenBank/DDBJ whole genome shotgun (WGS) entry which is preliminary data.</text>
</comment>
<accession>A0A5N5W176</accession>
<dbReference type="AlphaFoldDB" id="A0A5N5W176"/>
<feature type="region of interest" description="Disordered" evidence="1">
    <location>
        <begin position="47"/>
        <end position="70"/>
    </location>
</feature>
<dbReference type="EMBL" id="VOKX01000107">
    <property type="protein sequence ID" value="KAB7835549.1"/>
    <property type="molecule type" value="Genomic_DNA"/>
</dbReference>
<evidence type="ECO:0000256" key="1">
    <source>
        <dbReference type="SAM" id="MobiDB-lite"/>
    </source>
</evidence>
<feature type="region of interest" description="Disordered" evidence="1">
    <location>
        <begin position="1"/>
        <end position="21"/>
    </location>
</feature>
<dbReference type="RefSeq" id="WP_152265326.1">
    <property type="nucleotide sequence ID" value="NZ_VOKX01000107.1"/>
</dbReference>